<reference evidence="1" key="1">
    <citation type="submission" date="2023-10" db="EMBL/GenBank/DDBJ databases">
        <authorList>
            <person name="Chen Y."/>
            <person name="Shah S."/>
            <person name="Dougan E. K."/>
            <person name="Thang M."/>
            <person name="Chan C."/>
        </authorList>
    </citation>
    <scope>NUCLEOTIDE SEQUENCE [LARGE SCALE GENOMIC DNA]</scope>
</reference>
<dbReference type="EMBL" id="CAUYUJ010013392">
    <property type="protein sequence ID" value="CAK0836125.1"/>
    <property type="molecule type" value="Genomic_DNA"/>
</dbReference>
<sequence length="176" mass="20051">MLRIGQHDFSQQRLRTVMTTPPLLFNHMTQFTWVMSASTGAFDMVLADQSWRRSTSRPAFARERKTRVASGRMEWDVPKNYIEALDEDPEAVRGSRETSLYDVHGSARLAGSNRRLESVSLCVMRPFLHIARFFTDRVRSHHLLCRSRKSDAEAASQCDAAFSAPVAHTCRDSFAN</sequence>
<organism evidence="1 2">
    <name type="scientific">Prorocentrum cordatum</name>
    <dbReference type="NCBI Taxonomy" id="2364126"/>
    <lineage>
        <taxon>Eukaryota</taxon>
        <taxon>Sar</taxon>
        <taxon>Alveolata</taxon>
        <taxon>Dinophyceae</taxon>
        <taxon>Prorocentrales</taxon>
        <taxon>Prorocentraceae</taxon>
        <taxon>Prorocentrum</taxon>
    </lineage>
</organism>
<comment type="caution">
    <text evidence="1">The sequence shown here is derived from an EMBL/GenBank/DDBJ whole genome shotgun (WGS) entry which is preliminary data.</text>
</comment>
<name>A0ABN9SUF5_9DINO</name>
<proteinExistence type="predicted"/>
<evidence type="ECO:0000313" key="1">
    <source>
        <dbReference type="EMBL" id="CAK0836125.1"/>
    </source>
</evidence>
<dbReference type="Proteomes" id="UP001189429">
    <property type="component" value="Unassembled WGS sequence"/>
</dbReference>
<evidence type="ECO:0000313" key="2">
    <source>
        <dbReference type="Proteomes" id="UP001189429"/>
    </source>
</evidence>
<accession>A0ABN9SUF5</accession>
<gene>
    <name evidence="1" type="ORF">PCOR1329_LOCUS32732</name>
</gene>
<protein>
    <submittedName>
        <fullName evidence="1">Uncharacterized protein</fullName>
    </submittedName>
</protein>
<keyword evidence="2" id="KW-1185">Reference proteome</keyword>